<keyword evidence="2" id="KW-0805">Transcription regulation</keyword>
<dbReference type="RefSeq" id="WP_032080953.1">
    <property type="nucleotide sequence ID" value="NZ_CABLBX010000006.1"/>
</dbReference>
<dbReference type="GO" id="GO:0003700">
    <property type="term" value="F:DNA-binding transcription factor activity"/>
    <property type="evidence" value="ECO:0007669"/>
    <property type="project" value="InterPro"/>
</dbReference>
<evidence type="ECO:0000313" key="8">
    <source>
        <dbReference type="Proteomes" id="UP000057088"/>
    </source>
</evidence>
<dbReference type="Pfam" id="PF00126">
    <property type="entry name" value="HTH_1"/>
    <property type="match status" value="1"/>
</dbReference>
<evidence type="ECO:0000313" key="9">
    <source>
        <dbReference type="Proteomes" id="UP000254626"/>
    </source>
</evidence>
<dbReference type="Gene3D" id="3.40.190.290">
    <property type="match status" value="1"/>
</dbReference>
<keyword evidence="3" id="KW-0238">DNA-binding</keyword>
<dbReference type="AlphaFoldDB" id="A0AAX2LKY1"/>
<evidence type="ECO:0000259" key="5">
    <source>
        <dbReference type="PROSITE" id="PS50931"/>
    </source>
</evidence>
<evidence type="ECO:0000313" key="6">
    <source>
        <dbReference type="EMBL" id="AMF93814.1"/>
    </source>
</evidence>
<reference evidence="7 9" key="3">
    <citation type="submission" date="2018-06" db="EMBL/GenBank/DDBJ databases">
        <authorList>
            <consortium name="Pathogen Informatics"/>
            <person name="Doyle S."/>
        </authorList>
    </citation>
    <scope>NUCLEOTIDE SEQUENCE [LARGE SCALE GENOMIC DNA]</scope>
    <source>
        <strain evidence="7 9">NCTC11327</strain>
    </source>
</reference>
<sequence>MNINQRILNLLPLLHQVIEQGSFQRAAQQLRLPRSSVSKKIVQLEELLGQPVLHRTTRQLRLTELGQELLALSHGLPSLLGDIDALIDSASSAPSGTVKISCATLFGQQVVIPEIHALRQLYPNITLELSFDDNFTDLIDQQIDIAIRVGHLPDSQQVAKKIGHKRRCFAASPGYLSRFGVPTHPEQLTKHQCLVFKPRSGAHDHWSFQEKGEDTVVSVAVPASLATDDVRSLIDLAMLDNGVIYADLTLLQPWLAKGDLVEVLKEFVPAEQEPIQLLCIGRSSRSRAATTIWEELAKRLPPKLNSND</sequence>
<reference evidence="8" key="1">
    <citation type="submission" date="2015-12" db="EMBL/GenBank/DDBJ databases">
        <title>FDA dAtabase for Regulatory Grade micrObial Sequences (FDA-ARGOS): Supporting development and validation of Infectious Disease Dx tests.</title>
        <authorList>
            <person name="Hoffmann M."/>
            <person name="Allard M."/>
            <person name="Evans P."/>
            <person name="Brown E."/>
            <person name="Tallon L.J."/>
            <person name="Sadzewicz L."/>
            <person name="Sengamalay N."/>
            <person name="Ott S."/>
            <person name="Godinez A."/>
            <person name="Nagaraj S."/>
            <person name="Vyas G."/>
            <person name="Aluvathingal J."/>
            <person name="Nadendla S."/>
            <person name="Geyer C."/>
            <person name="Sichtig H."/>
        </authorList>
    </citation>
    <scope>NUCLEOTIDE SEQUENCE [LARGE SCALE GENOMIC DNA]</scope>
    <source>
        <strain evidence="8">ATCC 33809</strain>
    </source>
</reference>
<dbReference type="SUPFAM" id="SSF46785">
    <property type="entry name" value="Winged helix' DNA-binding domain"/>
    <property type="match status" value="1"/>
</dbReference>
<evidence type="ECO:0000256" key="4">
    <source>
        <dbReference type="ARBA" id="ARBA00023163"/>
    </source>
</evidence>
<evidence type="ECO:0000313" key="7">
    <source>
        <dbReference type="EMBL" id="SUP21454.1"/>
    </source>
</evidence>
<protein>
    <submittedName>
        <fullName evidence="6">LysR family transcriptional regulator</fullName>
    </submittedName>
    <submittedName>
        <fullName evidence="7">Transcriptional regulator, LysR family</fullName>
    </submittedName>
</protein>
<dbReference type="Proteomes" id="UP000254626">
    <property type="component" value="Unassembled WGS sequence"/>
</dbReference>
<gene>
    <name evidence="7" type="primary">dmlR_1</name>
    <name evidence="6" type="ORF">AL536_09895</name>
    <name evidence="7" type="ORF">NCTC11327_00709</name>
</gene>
<reference evidence="6" key="2">
    <citation type="submission" date="2018-01" db="EMBL/GenBank/DDBJ databases">
        <title>FDA dAtabase for Regulatory Grade micrObial Sequences (FDA-ARGOS): Supporting development and validation of Infectious Disease Dx tests.</title>
        <authorList>
            <person name="Hoffmann M."/>
            <person name="Allard M."/>
            <person name="Evans P."/>
            <person name="Brown E."/>
            <person name="Tallon L."/>
            <person name="Sadzewicz L."/>
            <person name="Sengamalay N."/>
            <person name="Ott S."/>
            <person name="Godinez A."/>
            <person name="Nagaraj S."/>
            <person name="Vyas G."/>
            <person name="Aluvathingal J."/>
            <person name="Nadendla S."/>
            <person name="Geyer C."/>
            <person name="Sichtig H."/>
        </authorList>
    </citation>
    <scope>NUCLEOTIDE SEQUENCE</scope>
    <source>
        <strain evidence="6">ATCC 33809</strain>
    </source>
</reference>
<keyword evidence="4" id="KW-0804">Transcription</keyword>
<organism evidence="7 9">
    <name type="scientific">Vibrio fluvialis</name>
    <dbReference type="NCBI Taxonomy" id="676"/>
    <lineage>
        <taxon>Bacteria</taxon>
        <taxon>Pseudomonadati</taxon>
        <taxon>Pseudomonadota</taxon>
        <taxon>Gammaproteobacteria</taxon>
        <taxon>Vibrionales</taxon>
        <taxon>Vibrionaceae</taxon>
        <taxon>Vibrio</taxon>
    </lineage>
</organism>
<evidence type="ECO:0000256" key="2">
    <source>
        <dbReference type="ARBA" id="ARBA00023015"/>
    </source>
</evidence>
<evidence type="ECO:0000256" key="1">
    <source>
        <dbReference type="ARBA" id="ARBA00009437"/>
    </source>
</evidence>
<dbReference type="GeneID" id="29384780"/>
<dbReference type="GO" id="GO:0006351">
    <property type="term" value="P:DNA-templated transcription"/>
    <property type="evidence" value="ECO:0007669"/>
    <property type="project" value="TreeGrafter"/>
</dbReference>
<dbReference type="InterPro" id="IPR005119">
    <property type="entry name" value="LysR_subst-bd"/>
</dbReference>
<evidence type="ECO:0000256" key="3">
    <source>
        <dbReference type="ARBA" id="ARBA00023125"/>
    </source>
</evidence>
<dbReference type="EMBL" id="CP014035">
    <property type="protein sequence ID" value="AMF93814.1"/>
    <property type="molecule type" value="Genomic_DNA"/>
</dbReference>
<proteinExistence type="inferred from homology"/>
<dbReference type="PANTHER" id="PTHR30537:SF5">
    <property type="entry name" value="HTH-TYPE TRANSCRIPTIONAL ACTIVATOR TTDR-RELATED"/>
    <property type="match status" value="1"/>
</dbReference>
<dbReference type="InterPro" id="IPR036390">
    <property type="entry name" value="WH_DNA-bd_sf"/>
</dbReference>
<dbReference type="Gene3D" id="1.10.10.10">
    <property type="entry name" value="Winged helix-like DNA-binding domain superfamily/Winged helix DNA-binding domain"/>
    <property type="match status" value="1"/>
</dbReference>
<accession>A0AAX2LKY1</accession>
<dbReference type="Proteomes" id="UP000057088">
    <property type="component" value="Chromosome 2"/>
</dbReference>
<dbReference type="CDD" id="cd08422">
    <property type="entry name" value="PBP2_CrgA_like"/>
    <property type="match status" value="1"/>
</dbReference>
<dbReference type="InterPro" id="IPR000847">
    <property type="entry name" value="LysR_HTH_N"/>
</dbReference>
<dbReference type="GO" id="GO:0043565">
    <property type="term" value="F:sequence-specific DNA binding"/>
    <property type="evidence" value="ECO:0007669"/>
    <property type="project" value="TreeGrafter"/>
</dbReference>
<name>A0AAX2LKY1_VIBFL</name>
<feature type="domain" description="HTH lysR-type" evidence="5">
    <location>
        <begin position="1"/>
        <end position="63"/>
    </location>
</feature>
<dbReference type="KEGG" id="vfl:AL536_09895"/>
<dbReference type="SUPFAM" id="SSF53850">
    <property type="entry name" value="Periplasmic binding protein-like II"/>
    <property type="match status" value="1"/>
</dbReference>
<keyword evidence="8" id="KW-1185">Reference proteome</keyword>
<comment type="similarity">
    <text evidence="1">Belongs to the LysR transcriptional regulatory family.</text>
</comment>
<dbReference type="PROSITE" id="PS50931">
    <property type="entry name" value="HTH_LYSR"/>
    <property type="match status" value="1"/>
</dbReference>
<dbReference type="InterPro" id="IPR058163">
    <property type="entry name" value="LysR-type_TF_proteobact-type"/>
</dbReference>
<dbReference type="Pfam" id="PF03466">
    <property type="entry name" value="LysR_substrate"/>
    <property type="match status" value="1"/>
</dbReference>
<dbReference type="PANTHER" id="PTHR30537">
    <property type="entry name" value="HTH-TYPE TRANSCRIPTIONAL REGULATOR"/>
    <property type="match status" value="1"/>
</dbReference>
<dbReference type="InterPro" id="IPR036388">
    <property type="entry name" value="WH-like_DNA-bd_sf"/>
</dbReference>
<dbReference type="EMBL" id="UHIP01000001">
    <property type="protein sequence ID" value="SUP21454.1"/>
    <property type="molecule type" value="Genomic_DNA"/>
</dbReference>